<organism evidence="5 6">
    <name type="scientific">Malus domestica</name>
    <name type="common">Apple</name>
    <name type="synonym">Pyrus malus</name>
    <dbReference type="NCBI Taxonomy" id="3750"/>
    <lineage>
        <taxon>Eukaryota</taxon>
        <taxon>Viridiplantae</taxon>
        <taxon>Streptophyta</taxon>
        <taxon>Embryophyta</taxon>
        <taxon>Tracheophyta</taxon>
        <taxon>Spermatophyta</taxon>
        <taxon>Magnoliopsida</taxon>
        <taxon>eudicotyledons</taxon>
        <taxon>Gunneridae</taxon>
        <taxon>Pentapetalae</taxon>
        <taxon>rosids</taxon>
        <taxon>fabids</taxon>
        <taxon>Rosales</taxon>
        <taxon>Rosaceae</taxon>
        <taxon>Amygdaloideae</taxon>
        <taxon>Maleae</taxon>
        <taxon>Malus</taxon>
    </lineage>
</organism>
<comment type="similarity">
    <text evidence="1">Belongs to the remorin family.</text>
</comment>
<evidence type="ECO:0000256" key="2">
    <source>
        <dbReference type="SAM" id="Coils"/>
    </source>
</evidence>
<comment type="caution">
    <text evidence="5">The sequence shown here is derived from an EMBL/GenBank/DDBJ whole genome shotgun (WGS) entry which is preliminary data.</text>
</comment>
<evidence type="ECO:0000256" key="3">
    <source>
        <dbReference type="SAM" id="MobiDB-lite"/>
    </source>
</evidence>
<keyword evidence="6" id="KW-1185">Reference proteome</keyword>
<gene>
    <name evidence="5" type="ORF">DVH24_025909</name>
</gene>
<evidence type="ECO:0000313" key="5">
    <source>
        <dbReference type="EMBL" id="RXI06773.1"/>
    </source>
</evidence>
<feature type="coiled-coil region" evidence="2">
    <location>
        <begin position="256"/>
        <end position="283"/>
    </location>
</feature>
<dbReference type="PANTHER" id="PTHR31471:SF66">
    <property type="entry name" value="CARBOXY-TERMINAL REGION REMORIN"/>
    <property type="match status" value="1"/>
</dbReference>
<feature type="region of interest" description="Disordered" evidence="3">
    <location>
        <begin position="1"/>
        <end position="74"/>
    </location>
</feature>
<reference evidence="5 6" key="1">
    <citation type="submission" date="2018-10" db="EMBL/GenBank/DDBJ databases">
        <title>A high-quality apple genome assembly.</title>
        <authorList>
            <person name="Hu J."/>
        </authorList>
    </citation>
    <scope>NUCLEOTIDE SEQUENCE [LARGE SCALE GENOMIC DNA]</scope>
    <source>
        <strain evidence="6">cv. HFTH1</strain>
        <tissue evidence="5">Young leaf</tissue>
    </source>
</reference>
<dbReference type="PANTHER" id="PTHR31471">
    <property type="entry name" value="OS02G0116800 PROTEIN"/>
    <property type="match status" value="1"/>
</dbReference>
<dbReference type="Pfam" id="PF03763">
    <property type="entry name" value="Remorin_C"/>
    <property type="match status" value="1"/>
</dbReference>
<dbReference type="AlphaFoldDB" id="A0A498KN92"/>
<feature type="domain" description="Remorin C-terminal" evidence="4">
    <location>
        <begin position="224"/>
        <end position="320"/>
    </location>
</feature>
<dbReference type="EMBL" id="RDQH01000328">
    <property type="protein sequence ID" value="RXI06773.1"/>
    <property type="molecule type" value="Genomic_DNA"/>
</dbReference>
<feature type="compositionally biased region" description="Polar residues" evidence="3">
    <location>
        <begin position="1"/>
        <end position="30"/>
    </location>
</feature>
<feature type="region of interest" description="Disordered" evidence="3">
    <location>
        <begin position="156"/>
        <end position="175"/>
    </location>
</feature>
<sequence length="356" mass="40153">MSRTETSPSFSNTSNTRTKPNSNAASTSPFDKTPDSPHPLSARTFKNPRATWSMKPLKDALPGSPPPFCSGGSSPLSSSATLCTPISDSFYSDLPTTEFSTPRNKGIISGFEVKEGMESSAKGFGRFCQPKLLNNSPKGFCLSKLSMHETVFSDPNRTFDLGRESPSEREESSVYNEEYKHIVPSADQSSDEESDGRSLNFRADKLMDRPKPYYEFLDEVKNQELKAEIKAWKKAEHMRLMTRLRKEEAAIDDWEFKQTSKALKEIKKLESKLEKERAKAVENTWKTISIAKEEANNKKIKVRRSTIGKISSVSETYQKASFSTKKFIWHKVTAYCKSMYLKSVRCTALPAEARRS</sequence>
<feature type="compositionally biased region" description="Basic and acidic residues" evidence="3">
    <location>
        <begin position="160"/>
        <end position="175"/>
    </location>
</feature>
<name>A0A498KN92_MALDO</name>
<accession>A0A498KN92</accession>
<dbReference type="Proteomes" id="UP000290289">
    <property type="component" value="Chromosome 2"/>
</dbReference>
<evidence type="ECO:0000256" key="1">
    <source>
        <dbReference type="ARBA" id="ARBA00005711"/>
    </source>
</evidence>
<evidence type="ECO:0000259" key="4">
    <source>
        <dbReference type="Pfam" id="PF03763"/>
    </source>
</evidence>
<keyword evidence="2" id="KW-0175">Coiled coil</keyword>
<dbReference type="STRING" id="3750.A0A498KN92"/>
<dbReference type="InterPro" id="IPR005516">
    <property type="entry name" value="Remorin_C"/>
</dbReference>
<proteinExistence type="inferred from homology"/>
<evidence type="ECO:0000313" key="6">
    <source>
        <dbReference type="Proteomes" id="UP000290289"/>
    </source>
</evidence>
<protein>
    <recommendedName>
        <fullName evidence="4">Remorin C-terminal domain-containing protein</fullName>
    </recommendedName>
</protein>